<gene>
    <name evidence="7" type="ORF">BG844_02460</name>
</gene>
<proteinExistence type="inferred from homology"/>
<organism evidence="7 8">
    <name type="scientific">Couchioplanes caeruleus subsp. caeruleus</name>
    <dbReference type="NCBI Taxonomy" id="56427"/>
    <lineage>
        <taxon>Bacteria</taxon>
        <taxon>Bacillati</taxon>
        <taxon>Actinomycetota</taxon>
        <taxon>Actinomycetes</taxon>
        <taxon>Micromonosporales</taxon>
        <taxon>Micromonosporaceae</taxon>
        <taxon>Couchioplanes</taxon>
    </lineage>
</organism>
<comment type="similarity">
    <text evidence="1">Belongs to the clavaminate synthase family.</text>
</comment>
<evidence type="ECO:0000256" key="4">
    <source>
        <dbReference type="ARBA" id="ARBA00023004"/>
    </source>
</evidence>
<evidence type="ECO:0000313" key="8">
    <source>
        <dbReference type="Proteomes" id="UP000182486"/>
    </source>
</evidence>
<feature type="binding site" evidence="5">
    <location>
        <position position="144"/>
    </location>
    <ligand>
        <name>Fe cation</name>
        <dbReference type="ChEBI" id="CHEBI:24875"/>
    </ligand>
</feature>
<evidence type="ECO:0000256" key="3">
    <source>
        <dbReference type="ARBA" id="ARBA00023002"/>
    </source>
</evidence>
<dbReference type="Pfam" id="PF02668">
    <property type="entry name" value="TauD"/>
    <property type="match status" value="1"/>
</dbReference>
<evidence type="ECO:0000313" key="7">
    <source>
        <dbReference type="EMBL" id="OJF15794.1"/>
    </source>
</evidence>
<dbReference type="InterPro" id="IPR042098">
    <property type="entry name" value="TauD-like_sf"/>
</dbReference>
<dbReference type="InterPro" id="IPR014503">
    <property type="entry name" value="Clavaminate_syn-like"/>
</dbReference>
<dbReference type="AlphaFoldDB" id="A0A1K0GEX9"/>
<keyword evidence="7" id="KW-0223">Dioxygenase</keyword>
<protein>
    <submittedName>
        <fullName evidence="7">Dioxygenase</fullName>
    </submittedName>
</protein>
<keyword evidence="4 5" id="KW-0408">Iron</keyword>
<keyword evidence="2 5" id="KW-0479">Metal-binding</keyword>
<name>A0A1K0GEX9_9ACTN</name>
<keyword evidence="8" id="KW-1185">Reference proteome</keyword>
<dbReference type="Gene3D" id="3.60.130.10">
    <property type="entry name" value="Clavaminate synthase-like"/>
    <property type="match status" value="1"/>
</dbReference>
<feature type="binding site" evidence="5">
    <location>
        <position position="146"/>
    </location>
    <ligand>
        <name>Fe cation</name>
        <dbReference type="ChEBI" id="CHEBI:24875"/>
    </ligand>
</feature>
<dbReference type="InterPro" id="IPR003819">
    <property type="entry name" value="TauD/TfdA-like"/>
</dbReference>
<comment type="caution">
    <text evidence="7">The sequence shown here is derived from an EMBL/GenBank/DDBJ whole genome shotgun (WGS) entry which is preliminary data.</text>
</comment>
<sequence>MKRLVIEPNERRQIEWLVDDVLEEYGQWDPVQFVTHARTVAESLPIRVRQFLRRIQSDETDVAVLSGLPVSQDLEPTPTGWDMAQKTGAGCREEVVLTLCSAALGEPFAWGNQQDGRIVHDVCPTPGMERSETSGSSTAPLSLHTEDAFHQCRCDYVALYCLRNPDRIGTTVVRADGLNLPARLSEILSEKRFRHRPDQSHIGPHGHSGGEADLDAILFGPADSRYLRIDFDDTFAAEEDDHVAREAITELYGYMGGALERVVLEPGDAIFLDNYRVVHGREPFEPRYDGSDRWLKRVNLIRDLRRVFVATGARSRVIA</sequence>
<dbReference type="RefSeq" id="WP_071803070.1">
    <property type="nucleotide sequence ID" value="NZ_MEIA01000011.1"/>
</dbReference>
<evidence type="ECO:0000256" key="5">
    <source>
        <dbReference type="PIRSR" id="PIRSR019543-2"/>
    </source>
</evidence>
<feature type="binding site" evidence="5">
    <location>
        <position position="279"/>
    </location>
    <ligand>
        <name>Fe cation</name>
        <dbReference type="ChEBI" id="CHEBI:24875"/>
    </ligand>
</feature>
<evidence type="ECO:0000259" key="6">
    <source>
        <dbReference type="Pfam" id="PF02668"/>
    </source>
</evidence>
<feature type="domain" description="TauD/TfdA-like" evidence="6">
    <location>
        <begin position="132"/>
        <end position="298"/>
    </location>
</feature>
<keyword evidence="3" id="KW-0560">Oxidoreductase</keyword>
<reference evidence="7 8" key="1">
    <citation type="submission" date="2016-09" db="EMBL/GenBank/DDBJ databases">
        <title>Couchioplanes caeruleus draft genome sequence.</title>
        <authorList>
            <person name="Sheehan J."/>
            <person name="Caffrey P."/>
        </authorList>
    </citation>
    <scope>NUCLEOTIDE SEQUENCE [LARGE SCALE GENOMIC DNA]</scope>
    <source>
        <strain evidence="7 8">DSM 43634</strain>
    </source>
</reference>
<evidence type="ECO:0000256" key="2">
    <source>
        <dbReference type="ARBA" id="ARBA00022723"/>
    </source>
</evidence>
<dbReference type="Proteomes" id="UP000182486">
    <property type="component" value="Unassembled WGS sequence"/>
</dbReference>
<accession>A0A1K0GEX9</accession>
<dbReference type="EMBL" id="MEIA01000011">
    <property type="protein sequence ID" value="OJF15794.1"/>
    <property type="molecule type" value="Genomic_DNA"/>
</dbReference>
<evidence type="ECO:0000256" key="1">
    <source>
        <dbReference type="ARBA" id="ARBA00008425"/>
    </source>
</evidence>
<dbReference type="GO" id="GO:0005506">
    <property type="term" value="F:iron ion binding"/>
    <property type="evidence" value="ECO:0007669"/>
    <property type="project" value="InterPro"/>
</dbReference>
<dbReference type="GO" id="GO:0051213">
    <property type="term" value="F:dioxygenase activity"/>
    <property type="evidence" value="ECO:0007669"/>
    <property type="project" value="UniProtKB-KW"/>
</dbReference>
<dbReference type="PIRSF" id="PIRSF019543">
    <property type="entry name" value="Clavaminate_syn"/>
    <property type="match status" value="1"/>
</dbReference>
<dbReference type="SUPFAM" id="SSF51197">
    <property type="entry name" value="Clavaminate synthase-like"/>
    <property type="match status" value="1"/>
</dbReference>